<gene>
    <name evidence="1" type="ORF">CHS0354_025053</name>
</gene>
<comment type="caution">
    <text evidence="1">The sequence shown here is derived from an EMBL/GenBank/DDBJ whole genome shotgun (WGS) entry which is preliminary data.</text>
</comment>
<sequence length="123" mass="13273">MEGGGGDFLPCFMIVSMSWYGNSSTGIPNIHLSPGPQYPGQAQCLDCFISSQSSPGPQYPGQAQCFDCSISSQSRSTVSWISSVPWHSHFISVQVHNILDKLGVLTSISSQSRSTISWIRSVS</sequence>
<dbReference type="AlphaFoldDB" id="A0AAE0WA30"/>
<evidence type="ECO:0000313" key="2">
    <source>
        <dbReference type="Proteomes" id="UP001195483"/>
    </source>
</evidence>
<reference evidence="1" key="1">
    <citation type="journal article" date="2021" name="Genome Biol. Evol.">
        <title>A High-Quality Reference Genome for a Parasitic Bivalve with Doubly Uniparental Inheritance (Bivalvia: Unionida).</title>
        <authorList>
            <person name="Smith C.H."/>
        </authorList>
    </citation>
    <scope>NUCLEOTIDE SEQUENCE</scope>
    <source>
        <strain evidence="1">CHS0354</strain>
    </source>
</reference>
<protein>
    <submittedName>
        <fullName evidence="1">Uncharacterized protein</fullName>
    </submittedName>
</protein>
<evidence type="ECO:0000313" key="1">
    <source>
        <dbReference type="EMBL" id="KAK3606017.1"/>
    </source>
</evidence>
<reference evidence="1" key="3">
    <citation type="submission" date="2023-05" db="EMBL/GenBank/DDBJ databases">
        <authorList>
            <person name="Smith C.H."/>
        </authorList>
    </citation>
    <scope>NUCLEOTIDE SEQUENCE</scope>
    <source>
        <strain evidence="1">CHS0354</strain>
        <tissue evidence="1">Mantle</tissue>
    </source>
</reference>
<organism evidence="1 2">
    <name type="scientific">Potamilus streckersoni</name>
    <dbReference type="NCBI Taxonomy" id="2493646"/>
    <lineage>
        <taxon>Eukaryota</taxon>
        <taxon>Metazoa</taxon>
        <taxon>Spiralia</taxon>
        <taxon>Lophotrochozoa</taxon>
        <taxon>Mollusca</taxon>
        <taxon>Bivalvia</taxon>
        <taxon>Autobranchia</taxon>
        <taxon>Heteroconchia</taxon>
        <taxon>Palaeoheterodonta</taxon>
        <taxon>Unionida</taxon>
        <taxon>Unionoidea</taxon>
        <taxon>Unionidae</taxon>
        <taxon>Ambleminae</taxon>
        <taxon>Lampsilini</taxon>
        <taxon>Potamilus</taxon>
    </lineage>
</organism>
<dbReference type="Proteomes" id="UP001195483">
    <property type="component" value="Unassembled WGS sequence"/>
</dbReference>
<accession>A0AAE0WA30</accession>
<reference evidence="1" key="2">
    <citation type="journal article" date="2021" name="Genome Biol. Evol.">
        <title>Developing a high-quality reference genome for a parasitic bivalve with doubly uniparental inheritance (Bivalvia: Unionida).</title>
        <authorList>
            <person name="Smith C.H."/>
        </authorList>
    </citation>
    <scope>NUCLEOTIDE SEQUENCE</scope>
    <source>
        <strain evidence="1">CHS0354</strain>
        <tissue evidence="1">Mantle</tissue>
    </source>
</reference>
<dbReference type="EMBL" id="JAEAOA010001492">
    <property type="protein sequence ID" value="KAK3606017.1"/>
    <property type="molecule type" value="Genomic_DNA"/>
</dbReference>
<proteinExistence type="predicted"/>
<keyword evidence="2" id="KW-1185">Reference proteome</keyword>
<name>A0AAE0WA30_9BIVA</name>